<keyword evidence="1" id="KW-0813">Transport</keyword>
<dbReference type="PANTHER" id="PTHR43790">
    <property type="entry name" value="CARBOHYDRATE TRANSPORT ATP-BINDING PROTEIN MG119-RELATED"/>
    <property type="match status" value="1"/>
</dbReference>
<evidence type="ECO:0000313" key="7">
    <source>
        <dbReference type="EMBL" id="WVX50405.1"/>
    </source>
</evidence>
<protein>
    <submittedName>
        <fullName evidence="7">Ribose import ATP-binding protein RbsA</fullName>
    </submittedName>
</protein>
<keyword evidence="5 7" id="KW-0067">ATP-binding</keyword>
<evidence type="ECO:0000259" key="6">
    <source>
        <dbReference type="PROSITE" id="PS50893"/>
    </source>
</evidence>
<reference evidence="8" key="2">
    <citation type="submission" date="2024-01" db="EMBL/GenBank/DDBJ databases">
        <title>Roseobacter fucihabitans sp. nov., isolated from the brown alga Fucus spiralis.</title>
        <authorList>
            <person name="Hahnke S."/>
            <person name="Berger M."/>
            <person name="Schlingloff A."/>
            <person name="Athale I."/>
            <person name="Neumann-Schaal M."/>
            <person name="Adenaya A."/>
            <person name="Poehlein A."/>
            <person name="Daniel R."/>
            <person name="Pertersen J."/>
            <person name="Brinkhoff T."/>
        </authorList>
    </citation>
    <scope>NUCLEOTIDE SEQUENCE [LARGE SCALE GENOMIC DNA]</scope>
    <source>
        <strain evidence="8">B14</strain>
    </source>
</reference>
<evidence type="ECO:0000256" key="5">
    <source>
        <dbReference type="ARBA" id="ARBA00022840"/>
    </source>
</evidence>
<reference evidence="7 8" key="1">
    <citation type="submission" date="2015-07" db="EMBL/GenBank/DDBJ databases">
        <authorList>
            <person name="Voget S."/>
            <person name="Dogs M."/>
            <person name="Brinkhoff T.H."/>
            <person name="Daniel R."/>
        </authorList>
    </citation>
    <scope>NUCLEOTIDE SEQUENCE [LARGE SCALE GENOMIC DNA]</scope>
    <source>
        <strain evidence="7 8">B14</strain>
    </source>
</reference>
<dbReference type="Pfam" id="PF00005">
    <property type="entry name" value="ABC_tran"/>
    <property type="match status" value="2"/>
</dbReference>
<keyword evidence="8" id="KW-1185">Reference proteome</keyword>
<keyword evidence="3" id="KW-0677">Repeat</keyword>
<dbReference type="SMART" id="SM00382">
    <property type="entry name" value="AAA"/>
    <property type="match status" value="1"/>
</dbReference>
<evidence type="ECO:0000256" key="2">
    <source>
        <dbReference type="ARBA" id="ARBA00022597"/>
    </source>
</evidence>
<dbReference type="CDD" id="cd03215">
    <property type="entry name" value="ABC_Carb_Monos_II"/>
    <property type="match status" value="1"/>
</dbReference>
<dbReference type="Gene3D" id="3.40.50.300">
    <property type="entry name" value="P-loop containing nucleotide triphosphate hydrolases"/>
    <property type="match status" value="2"/>
</dbReference>
<dbReference type="PROSITE" id="PS50893">
    <property type="entry name" value="ABC_TRANSPORTER_2"/>
    <property type="match status" value="2"/>
</dbReference>
<sequence>MERDAVLRLNGITKRFGKLVANDAISLTLNRGEVVALLGENGAGKTTLMNILFGQYTADAGSVEVFGDTLPPGNPRAAIDAGVGMVHQHFTLAGNMSVLENITLGVQPLFALRSGTSAARARILDLSERFQLKIDPDARVATLSVGERQRVEILKALYRDVKILILDEPTAVLTPQETDDLFATLRKAIGNGLSIIFISHKLHEVMAISNRAVVLRHGKLVGEVATKATDPKAMSAMMMGTSTAPPQIAPATPGAVLMHMDRVSTPDIGNAPGLKSVSLSLRAGQITGLAGVSGNGQAALADLVGGMTRPASGTLTLNGEQPPRWSARDAVAKGVARIPEDRHKTGTIADFDLTENAILERYNTSDFSAFGWLNWRAARLYANGIINKYDVRCPGADTRIRLLSGGNMQKLILGRVLEAAPQIILANQPVRGLDIGAVNYVHSQLLAARDHGAAVLLISEDLDEIMALCDVIHVIADGRLSPEFARGEMTPPELGIWMAGQGFEETAHAS</sequence>
<accession>A0ABZ2BWH5</accession>
<keyword evidence="2" id="KW-0762">Sugar transport</keyword>
<feature type="domain" description="ABC transporter" evidence="6">
    <location>
        <begin position="7"/>
        <end position="242"/>
    </location>
</feature>
<dbReference type="InterPro" id="IPR003439">
    <property type="entry name" value="ABC_transporter-like_ATP-bd"/>
</dbReference>
<name>A0ABZ2BWH5_9RHOB</name>
<gene>
    <name evidence="7" type="primary">rbsA_8</name>
    <name evidence="7" type="ORF">ROLI_035020</name>
</gene>
<evidence type="ECO:0000313" key="8">
    <source>
        <dbReference type="Proteomes" id="UP001318682"/>
    </source>
</evidence>
<dbReference type="GO" id="GO:0005524">
    <property type="term" value="F:ATP binding"/>
    <property type="evidence" value="ECO:0007669"/>
    <property type="project" value="UniProtKB-KW"/>
</dbReference>
<organism evidence="7 8">
    <name type="scientific">Roseobacter fucihabitans</name>
    <dbReference type="NCBI Taxonomy" id="1537242"/>
    <lineage>
        <taxon>Bacteria</taxon>
        <taxon>Pseudomonadati</taxon>
        <taxon>Pseudomonadota</taxon>
        <taxon>Alphaproteobacteria</taxon>
        <taxon>Rhodobacterales</taxon>
        <taxon>Roseobacteraceae</taxon>
        <taxon>Roseobacter</taxon>
    </lineage>
</organism>
<evidence type="ECO:0000256" key="3">
    <source>
        <dbReference type="ARBA" id="ARBA00022737"/>
    </source>
</evidence>
<dbReference type="EMBL" id="CP143423">
    <property type="protein sequence ID" value="WVX50405.1"/>
    <property type="molecule type" value="Genomic_DNA"/>
</dbReference>
<dbReference type="SUPFAM" id="SSF52540">
    <property type="entry name" value="P-loop containing nucleoside triphosphate hydrolases"/>
    <property type="match status" value="2"/>
</dbReference>
<dbReference type="RefSeq" id="WP_187431110.1">
    <property type="nucleotide sequence ID" value="NZ_CP143423.1"/>
</dbReference>
<dbReference type="CDD" id="cd03216">
    <property type="entry name" value="ABC_Carb_Monos_I"/>
    <property type="match status" value="1"/>
</dbReference>
<dbReference type="InterPro" id="IPR003593">
    <property type="entry name" value="AAA+_ATPase"/>
</dbReference>
<evidence type="ECO:0000256" key="4">
    <source>
        <dbReference type="ARBA" id="ARBA00022741"/>
    </source>
</evidence>
<dbReference type="PANTHER" id="PTHR43790:SF9">
    <property type="entry name" value="GALACTOFURANOSE TRANSPORTER ATP-BINDING PROTEIN YTFR"/>
    <property type="match status" value="1"/>
</dbReference>
<feature type="domain" description="ABC transporter" evidence="6">
    <location>
        <begin position="258"/>
        <end position="502"/>
    </location>
</feature>
<keyword evidence="4" id="KW-0547">Nucleotide-binding</keyword>
<dbReference type="InterPro" id="IPR017871">
    <property type="entry name" value="ABC_transporter-like_CS"/>
</dbReference>
<dbReference type="Proteomes" id="UP001318682">
    <property type="component" value="Chromosome"/>
</dbReference>
<dbReference type="InterPro" id="IPR050107">
    <property type="entry name" value="ABC_carbohydrate_import_ATPase"/>
</dbReference>
<proteinExistence type="predicted"/>
<dbReference type="PROSITE" id="PS00211">
    <property type="entry name" value="ABC_TRANSPORTER_1"/>
    <property type="match status" value="2"/>
</dbReference>
<evidence type="ECO:0000256" key="1">
    <source>
        <dbReference type="ARBA" id="ARBA00022448"/>
    </source>
</evidence>
<dbReference type="InterPro" id="IPR027417">
    <property type="entry name" value="P-loop_NTPase"/>
</dbReference>